<protein>
    <submittedName>
        <fullName evidence="2">Nucleoside triphosphate pyrophosphohydrolase family protein</fullName>
    </submittedName>
</protein>
<sequence length="109" mass="12231">MDMNAYQQAALRTAAPRDKKNELFHLLLGLVGETGEIAEKAKKIVRDHDSDFAQWDLEDLTKELGDVLWYVAVIADHFDVPLEDVAQRNIAKLADRQQRAVLGGSGDNR</sequence>
<dbReference type="CDD" id="cd11541">
    <property type="entry name" value="NTP-PPase_u4"/>
    <property type="match status" value="1"/>
</dbReference>
<evidence type="ECO:0000313" key="3">
    <source>
        <dbReference type="Proteomes" id="UP001500280"/>
    </source>
</evidence>
<dbReference type="InterPro" id="IPR004518">
    <property type="entry name" value="MazG-like_dom"/>
</dbReference>
<dbReference type="SUPFAM" id="SSF101386">
    <property type="entry name" value="all-alpha NTP pyrophosphatases"/>
    <property type="match status" value="1"/>
</dbReference>
<comment type="caution">
    <text evidence="2">The sequence shown here is derived from an EMBL/GenBank/DDBJ whole genome shotgun (WGS) entry which is preliminary data.</text>
</comment>
<feature type="domain" description="NTP pyrophosphohydrolase MazG-like" evidence="1">
    <location>
        <begin position="26"/>
        <end position="98"/>
    </location>
</feature>
<dbReference type="InterPro" id="IPR011379">
    <property type="entry name" value="MazG-related_GP37"/>
</dbReference>
<evidence type="ECO:0000259" key="1">
    <source>
        <dbReference type="Pfam" id="PF03819"/>
    </source>
</evidence>
<dbReference type="Proteomes" id="UP001500280">
    <property type="component" value="Unassembled WGS sequence"/>
</dbReference>
<gene>
    <name evidence="2" type="ORF">GCM10009745_68620</name>
</gene>
<dbReference type="PANTHER" id="PTHR46523">
    <property type="entry name" value="DCTP PYROPHOSPHATASE 1"/>
    <property type="match status" value="1"/>
</dbReference>
<dbReference type="PANTHER" id="PTHR46523:SF1">
    <property type="entry name" value="DCTP PYROPHOSPHATASE 1"/>
    <property type="match status" value="1"/>
</dbReference>
<name>A0ABP4USQ3_9ACTN</name>
<evidence type="ECO:0000313" key="2">
    <source>
        <dbReference type="EMBL" id="GAA1710867.1"/>
    </source>
</evidence>
<dbReference type="Gene3D" id="1.10.287.1080">
    <property type="entry name" value="MazG-like"/>
    <property type="match status" value="1"/>
</dbReference>
<dbReference type="EMBL" id="BAAANF010000022">
    <property type="protein sequence ID" value="GAA1710867.1"/>
    <property type="molecule type" value="Genomic_DNA"/>
</dbReference>
<dbReference type="InterPro" id="IPR052555">
    <property type="entry name" value="dCTP_Pyrophosphatase"/>
</dbReference>
<accession>A0ABP4USQ3</accession>
<reference evidence="3" key="1">
    <citation type="journal article" date="2019" name="Int. J. Syst. Evol. Microbiol.">
        <title>The Global Catalogue of Microorganisms (GCM) 10K type strain sequencing project: providing services to taxonomists for standard genome sequencing and annotation.</title>
        <authorList>
            <consortium name="The Broad Institute Genomics Platform"/>
            <consortium name="The Broad Institute Genome Sequencing Center for Infectious Disease"/>
            <person name="Wu L."/>
            <person name="Ma J."/>
        </authorList>
    </citation>
    <scope>NUCLEOTIDE SEQUENCE [LARGE SCALE GENOMIC DNA]</scope>
    <source>
        <strain evidence="3">JCM 14307</strain>
    </source>
</reference>
<dbReference type="Pfam" id="PF03819">
    <property type="entry name" value="MazG"/>
    <property type="match status" value="1"/>
</dbReference>
<organism evidence="2 3">
    <name type="scientific">Kribbella yunnanensis</name>
    <dbReference type="NCBI Taxonomy" id="190194"/>
    <lineage>
        <taxon>Bacteria</taxon>
        <taxon>Bacillati</taxon>
        <taxon>Actinomycetota</taxon>
        <taxon>Actinomycetes</taxon>
        <taxon>Propionibacteriales</taxon>
        <taxon>Kribbellaceae</taxon>
        <taxon>Kribbella</taxon>
    </lineage>
</organism>
<proteinExistence type="predicted"/>
<dbReference type="PIRSF" id="PIRSF006639">
    <property type="entry name" value="UCP006639_pph"/>
    <property type="match status" value="1"/>
</dbReference>
<keyword evidence="3" id="KW-1185">Reference proteome</keyword>